<reference evidence="1" key="1">
    <citation type="submission" date="2020-03" db="EMBL/GenBank/DDBJ databases">
        <title>The deep terrestrial virosphere.</title>
        <authorList>
            <person name="Holmfeldt K."/>
            <person name="Nilsson E."/>
            <person name="Simone D."/>
            <person name="Lopez-Fernandez M."/>
            <person name="Wu X."/>
            <person name="de Brujin I."/>
            <person name="Lundin D."/>
            <person name="Andersson A."/>
            <person name="Bertilsson S."/>
            <person name="Dopson M."/>
        </authorList>
    </citation>
    <scope>NUCLEOTIDE SEQUENCE</scope>
    <source>
        <strain evidence="1">MM415B02718</strain>
    </source>
</reference>
<organism evidence="1">
    <name type="scientific">viral metagenome</name>
    <dbReference type="NCBI Taxonomy" id="1070528"/>
    <lineage>
        <taxon>unclassified sequences</taxon>
        <taxon>metagenomes</taxon>
        <taxon>organismal metagenomes</taxon>
    </lineage>
</organism>
<name>A0A6M3L666_9ZZZZ</name>
<gene>
    <name evidence="1" type="ORF">MM415B02718_0003</name>
</gene>
<accession>A0A6M3L666</accession>
<sequence length="230" mass="25246">MIVSAMQTLVSQILTGASTNTKWNATTAVLPALNNAQLEFVHKAIAYSAGSDTIFDELGELQASTSQSVNTTGYDLDGLASSPGPFLYYVASKITIDDTTRWVDRISFKDLDKQNNKYTAGCDEDPKCYIFTNTYFLLLTTGSYPVTATVYYIREPKELVASGASGYQVTTCELKSAFHRLICKMAAAECHRTAGDEYNFKKYESLMNECEIQIQAIAKGTIAQPKGKAK</sequence>
<proteinExistence type="predicted"/>
<evidence type="ECO:0000313" key="1">
    <source>
        <dbReference type="EMBL" id="QJA88628.1"/>
    </source>
</evidence>
<protein>
    <submittedName>
        <fullName evidence="1">Uncharacterized protein</fullName>
    </submittedName>
</protein>
<dbReference type="EMBL" id="MT142793">
    <property type="protein sequence ID" value="QJA88628.1"/>
    <property type="molecule type" value="Genomic_DNA"/>
</dbReference>
<dbReference type="AlphaFoldDB" id="A0A6M3L666"/>